<dbReference type="Gene3D" id="3.30.2000.30">
    <property type="match status" value="1"/>
</dbReference>
<accession>A0ABW1J9J6</accession>
<sequence length="139" mass="15292">MPSIARPLLVAVYTKLDTDPGLTGLGAAVLDEVPEPRPTPYVLLGEVDEIPAEAHDRDGVTATLTLHVWSRYRGYAEAARIADALDAALHRRPLAVTGWQKVSVAAAARTYMRDPDPQLRHCVARYRVWAEQQPPAEDD</sequence>
<dbReference type="Pfam" id="PF11367">
    <property type="entry name" value="Tail_completion_gp17"/>
    <property type="match status" value="1"/>
</dbReference>
<dbReference type="RefSeq" id="WP_379588040.1">
    <property type="nucleotide sequence ID" value="NZ_JBHSQW010000044.1"/>
</dbReference>
<reference evidence="2" key="1">
    <citation type="journal article" date="2019" name="Int. J. Syst. Evol. Microbiol.">
        <title>The Global Catalogue of Microorganisms (GCM) 10K type strain sequencing project: providing services to taxonomists for standard genome sequencing and annotation.</title>
        <authorList>
            <consortium name="The Broad Institute Genomics Platform"/>
            <consortium name="The Broad Institute Genome Sequencing Center for Infectious Disease"/>
            <person name="Wu L."/>
            <person name="Ma J."/>
        </authorList>
    </citation>
    <scope>NUCLEOTIDE SEQUENCE [LARGE SCALE GENOMIC DNA]</scope>
    <source>
        <strain evidence="2">CCM 8391</strain>
    </source>
</reference>
<dbReference type="EMBL" id="JBHSQW010000044">
    <property type="protein sequence ID" value="MFC5997110.1"/>
    <property type="molecule type" value="Genomic_DNA"/>
</dbReference>
<dbReference type="InterPro" id="IPR053745">
    <property type="entry name" value="Viral_Tail_Comp_sf"/>
</dbReference>
<evidence type="ECO:0000313" key="1">
    <source>
        <dbReference type="EMBL" id="MFC5997110.1"/>
    </source>
</evidence>
<organism evidence="1 2">
    <name type="scientific">Pseudonocardia hispaniensis</name>
    <dbReference type="NCBI Taxonomy" id="904933"/>
    <lineage>
        <taxon>Bacteria</taxon>
        <taxon>Bacillati</taxon>
        <taxon>Actinomycetota</taxon>
        <taxon>Actinomycetes</taxon>
        <taxon>Pseudonocardiales</taxon>
        <taxon>Pseudonocardiaceae</taxon>
        <taxon>Pseudonocardia</taxon>
    </lineage>
</organism>
<keyword evidence="2" id="KW-1185">Reference proteome</keyword>
<dbReference type="InterPro" id="IPR021508">
    <property type="entry name" value="Gp17-like"/>
</dbReference>
<protein>
    <submittedName>
        <fullName evidence="1">DUF3168 domain-containing protein</fullName>
    </submittedName>
</protein>
<proteinExistence type="predicted"/>
<comment type="caution">
    <text evidence="1">The sequence shown here is derived from an EMBL/GenBank/DDBJ whole genome shotgun (WGS) entry which is preliminary data.</text>
</comment>
<dbReference type="Proteomes" id="UP001596302">
    <property type="component" value="Unassembled WGS sequence"/>
</dbReference>
<gene>
    <name evidence="1" type="ORF">ACFQE5_23130</name>
</gene>
<evidence type="ECO:0000313" key="2">
    <source>
        <dbReference type="Proteomes" id="UP001596302"/>
    </source>
</evidence>
<name>A0ABW1J9J6_9PSEU</name>